<evidence type="ECO:0000256" key="1">
    <source>
        <dbReference type="SAM" id="MobiDB-lite"/>
    </source>
</evidence>
<reference evidence="2" key="1">
    <citation type="journal article" date="2008" name="Nature">
        <title>The amphioxus genome and the evolution of the chordate karyotype.</title>
        <authorList>
            <consortium name="US DOE Joint Genome Institute (JGI-PGF)"/>
            <person name="Putnam N.H."/>
            <person name="Butts T."/>
            <person name="Ferrier D.E.K."/>
            <person name="Furlong R.F."/>
            <person name="Hellsten U."/>
            <person name="Kawashima T."/>
            <person name="Robinson-Rechavi M."/>
            <person name="Shoguchi E."/>
            <person name="Terry A."/>
            <person name="Yu J.-K."/>
            <person name="Benito-Gutierrez E.L."/>
            <person name="Dubchak I."/>
            <person name="Garcia-Fernandez J."/>
            <person name="Gibson-Brown J.J."/>
            <person name="Grigoriev I.V."/>
            <person name="Horton A.C."/>
            <person name="de Jong P.J."/>
            <person name="Jurka J."/>
            <person name="Kapitonov V.V."/>
            <person name="Kohara Y."/>
            <person name="Kuroki Y."/>
            <person name="Lindquist E."/>
            <person name="Lucas S."/>
            <person name="Osoegawa K."/>
            <person name="Pennacchio L.A."/>
            <person name="Salamov A.A."/>
            <person name="Satou Y."/>
            <person name="Sauka-Spengler T."/>
            <person name="Schmutz J."/>
            <person name="Shin-I T."/>
            <person name="Toyoda A."/>
            <person name="Bronner-Fraser M."/>
            <person name="Fujiyama A."/>
            <person name="Holland L.Z."/>
            <person name="Holland P.W.H."/>
            <person name="Satoh N."/>
            <person name="Rokhsar D.S."/>
        </authorList>
    </citation>
    <scope>NUCLEOTIDE SEQUENCE [LARGE SCALE GENOMIC DNA]</scope>
    <source>
        <strain evidence="2">S238N-H82</strain>
        <tissue evidence="2">Testes</tissue>
    </source>
</reference>
<feature type="compositionally biased region" description="Basic and acidic residues" evidence="1">
    <location>
        <begin position="141"/>
        <end position="150"/>
    </location>
</feature>
<protein>
    <submittedName>
        <fullName evidence="2">Uncharacterized protein</fullName>
    </submittedName>
</protein>
<evidence type="ECO:0000313" key="2">
    <source>
        <dbReference type="EMBL" id="EEN65749.1"/>
    </source>
</evidence>
<feature type="compositionally biased region" description="Polar residues" evidence="1">
    <location>
        <begin position="127"/>
        <end position="138"/>
    </location>
</feature>
<feature type="compositionally biased region" description="Polar residues" evidence="1">
    <location>
        <begin position="203"/>
        <end position="216"/>
    </location>
</feature>
<sequence>METMEGNRSCTRHRSLTDLGTRLGRGSESLFAARPVLRNYLDKIKFTKINVPTARSNKHDLTWALTSRSARWPDDILEIYMNMDLHRLSDTCSIISVRLKVKTRVSDGRDGPVSLAGPTCLMGRQRAVSTTGTSCSRGRQSRGDTPHESGARLGFVRAKLGVLREAQQAYERRQKLDQNNRVGTQPPREVEDWSISERGNQEKCPQTGSDSSTLHSPTPGVPMSCTVIGFQVSDTNRLK</sequence>
<accession>C3Y1K9</accession>
<feature type="region of interest" description="Disordered" evidence="1">
    <location>
        <begin position="172"/>
        <end position="224"/>
    </location>
</feature>
<feature type="region of interest" description="Disordered" evidence="1">
    <location>
        <begin position="127"/>
        <end position="151"/>
    </location>
</feature>
<organism>
    <name type="scientific">Branchiostoma floridae</name>
    <name type="common">Florida lancelet</name>
    <name type="synonym">Amphioxus</name>
    <dbReference type="NCBI Taxonomy" id="7739"/>
    <lineage>
        <taxon>Eukaryota</taxon>
        <taxon>Metazoa</taxon>
        <taxon>Chordata</taxon>
        <taxon>Cephalochordata</taxon>
        <taxon>Leptocardii</taxon>
        <taxon>Amphioxiformes</taxon>
        <taxon>Branchiostomatidae</taxon>
        <taxon>Branchiostoma</taxon>
    </lineage>
</organism>
<proteinExistence type="predicted"/>
<gene>
    <name evidence="2" type="ORF">BRAFLDRAFT_78550</name>
</gene>
<dbReference type="AlphaFoldDB" id="C3Y1K9"/>
<dbReference type="InParanoid" id="C3Y1K9"/>
<name>C3Y1K9_BRAFL</name>
<dbReference type="EMBL" id="GG666480">
    <property type="protein sequence ID" value="EEN65749.1"/>
    <property type="molecule type" value="Genomic_DNA"/>
</dbReference>